<dbReference type="AlphaFoldDB" id="A0A268NZ39"/>
<accession>A0A268NZ39</accession>
<dbReference type="RefSeq" id="WP_095326568.1">
    <property type="nucleotide sequence ID" value="NZ_NPCC01000012.1"/>
</dbReference>
<protein>
    <submittedName>
        <fullName evidence="1">Uncharacterized protein</fullName>
    </submittedName>
</protein>
<evidence type="ECO:0000313" key="1">
    <source>
        <dbReference type="EMBL" id="PAE88762.1"/>
    </source>
</evidence>
<proteinExistence type="predicted"/>
<sequence length="128" mass="14820">MFDWLNPNVGTYRFPFNQSGFEEDVRRQPNLAQEQMETGTDQLTHALTCLEGQEGKFADRLRERLKFQISSEQTKGLFVRNAIFLHTATLGNTVADYHKQKYDIHTEMDQDALDRLTERLSNRGPGLL</sequence>
<name>A0A268NZ39_SHOCL</name>
<comment type="caution">
    <text evidence="1">The sequence shown here is derived from an EMBL/GenBank/DDBJ whole genome shotgun (WGS) entry which is preliminary data.</text>
</comment>
<reference evidence="1 2" key="1">
    <citation type="submission" date="2017-07" db="EMBL/GenBank/DDBJ databases">
        <title>Isolation and whole genome analysis of endospore-forming bacteria from heroin.</title>
        <authorList>
            <person name="Kalinowski J."/>
            <person name="Ahrens B."/>
            <person name="Al-Dilaimi A."/>
            <person name="Winkler A."/>
            <person name="Wibberg D."/>
            <person name="Schleenbecker U."/>
            <person name="Ruckert C."/>
            <person name="Wolfel R."/>
            <person name="Grass G."/>
        </authorList>
    </citation>
    <scope>NUCLEOTIDE SEQUENCE [LARGE SCALE GENOMIC DNA]</scope>
    <source>
        <strain evidence="1 2">7539</strain>
    </source>
</reference>
<gene>
    <name evidence="1" type="ORF">CHH72_10305</name>
</gene>
<dbReference type="EMBL" id="NPCC01000012">
    <property type="protein sequence ID" value="PAE88762.1"/>
    <property type="molecule type" value="Genomic_DNA"/>
</dbReference>
<dbReference type="Proteomes" id="UP000216207">
    <property type="component" value="Unassembled WGS sequence"/>
</dbReference>
<evidence type="ECO:0000313" key="2">
    <source>
        <dbReference type="Proteomes" id="UP000216207"/>
    </source>
</evidence>
<organism evidence="1 2">
    <name type="scientific">Shouchella clausii</name>
    <name type="common">Alkalihalobacillus clausii</name>
    <dbReference type="NCBI Taxonomy" id="79880"/>
    <lineage>
        <taxon>Bacteria</taxon>
        <taxon>Bacillati</taxon>
        <taxon>Bacillota</taxon>
        <taxon>Bacilli</taxon>
        <taxon>Bacillales</taxon>
        <taxon>Bacillaceae</taxon>
        <taxon>Shouchella</taxon>
    </lineage>
</organism>